<dbReference type="EMBL" id="FWWY01000001">
    <property type="protein sequence ID" value="SMC05045.1"/>
    <property type="molecule type" value="Genomic_DNA"/>
</dbReference>
<dbReference type="RefSeq" id="WP_084661456.1">
    <property type="nucleotide sequence ID" value="NZ_FWWY01000001.1"/>
</dbReference>
<sequence length="378" mass="42607">MTSLSRPDFSRSLLALANRILTDLGCDPVHEPLSIAWADTDIIVLWIVDGLGWNHITTALQNHDLPFCQTQIERGSSRSLLKLSSVFPSTTVTALATLHFAEPPSEHGALGYTLWDPEILRTINLLTSKDLTGRVCQSSLYQQRPTLYDRLRRHQVKGTVISPEIFRHSALSAWFYHGAQYLGYHTPAEIPYLVQQAISNESRLVTVYWPGFDAISHVHGPTSSSAPIELQLLDWIISKTQEQMFSQAHVRFVMTADHGSIALTAPKHATDHLLSRLYAGERRALYTAWSCEELKQELAALEWSDAVSLPNELLWEEGWFGGLPKDSTFRLRTLQTTLLPPKDQQVAMPEPEPKILMGGHGGWSEAEREIFLAWWDVH</sequence>
<name>A0A1W1WFM7_SULTA</name>
<evidence type="ECO:0000313" key="1">
    <source>
        <dbReference type="EMBL" id="SMC05045.1"/>
    </source>
</evidence>
<accession>A0A1W1WFM7</accession>
<dbReference type="SUPFAM" id="SSF53649">
    <property type="entry name" value="Alkaline phosphatase-like"/>
    <property type="match status" value="1"/>
</dbReference>
<gene>
    <name evidence="1" type="ORF">SAMN00768000_1994</name>
</gene>
<dbReference type="Gene3D" id="3.40.720.10">
    <property type="entry name" value="Alkaline Phosphatase, subunit A"/>
    <property type="match status" value="1"/>
</dbReference>
<dbReference type="OrthoDB" id="502398at2"/>
<organism evidence="1 2">
    <name type="scientific">Sulfobacillus thermosulfidooxidans (strain DSM 9293 / VKM B-1269 / AT-1)</name>
    <dbReference type="NCBI Taxonomy" id="929705"/>
    <lineage>
        <taxon>Bacteria</taxon>
        <taxon>Bacillati</taxon>
        <taxon>Bacillota</taxon>
        <taxon>Clostridia</taxon>
        <taxon>Eubacteriales</taxon>
        <taxon>Clostridiales Family XVII. Incertae Sedis</taxon>
        <taxon>Sulfobacillus</taxon>
    </lineage>
</organism>
<evidence type="ECO:0000313" key="2">
    <source>
        <dbReference type="Proteomes" id="UP000192660"/>
    </source>
</evidence>
<proteinExistence type="predicted"/>
<keyword evidence="2" id="KW-1185">Reference proteome</keyword>
<dbReference type="InterPro" id="IPR017850">
    <property type="entry name" value="Alkaline_phosphatase_core_sf"/>
</dbReference>
<protein>
    <submittedName>
        <fullName evidence="1">Type I phosphodiesterase / nucleotide pyrophosphatase</fullName>
    </submittedName>
</protein>
<dbReference type="STRING" id="28034.BFX07_15065"/>
<dbReference type="InterPro" id="IPR002591">
    <property type="entry name" value="Phosphodiest/P_Trfase"/>
</dbReference>
<dbReference type="Proteomes" id="UP000192660">
    <property type="component" value="Unassembled WGS sequence"/>
</dbReference>
<dbReference type="Pfam" id="PF01663">
    <property type="entry name" value="Phosphodiest"/>
    <property type="match status" value="1"/>
</dbReference>
<dbReference type="AlphaFoldDB" id="A0A1W1WFM7"/>
<reference evidence="2" key="1">
    <citation type="submission" date="2017-04" db="EMBL/GenBank/DDBJ databases">
        <authorList>
            <person name="Varghese N."/>
            <person name="Submissions S."/>
        </authorList>
    </citation>
    <scope>NUCLEOTIDE SEQUENCE [LARGE SCALE GENOMIC DNA]</scope>
    <source>
        <strain evidence="2">DSM 9293</strain>
    </source>
</reference>